<accession>A0A0L7QK45</accession>
<evidence type="ECO:0000313" key="2">
    <source>
        <dbReference type="Proteomes" id="UP000053825"/>
    </source>
</evidence>
<protein>
    <submittedName>
        <fullName evidence="1">Uncharacterized protein</fullName>
    </submittedName>
</protein>
<gene>
    <name evidence="1" type="ORF">WH47_00567</name>
</gene>
<evidence type="ECO:0000313" key="1">
    <source>
        <dbReference type="EMBL" id="KOC58969.1"/>
    </source>
</evidence>
<reference evidence="1 2" key="1">
    <citation type="submission" date="2015-07" db="EMBL/GenBank/DDBJ databases">
        <title>The genome of Habropoda laboriosa.</title>
        <authorList>
            <person name="Pan H."/>
            <person name="Kapheim K."/>
        </authorList>
    </citation>
    <scope>NUCLEOTIDE SEQUENCE [LARGE SCALE GENOMIC DNA]</scope>
    <source>
        <strain evidence="1">0110345459</strain>
    </source>
</reference>
<sequence length="236" mass="25128">MAYKCHCVALLLFFCEDDDDLDGVLCSTVNSLQVSVSLDSISVSIGGPTPMLPSLAPSALPQQRAFQRLDIEIRNGQETGEVEPGGSSLLLPDIATPAPRLGGPSITSKDGTTKGAIYLDGTLTITVYVLNRKYENNKVVFSGPRKCRFEKPGSLVRPQSWKLKPPSALPQQRAFQSLDIEIRNGQETGEVEPGGSSLLLTDIVTPAPRLGGPSITSKDGTTKGAIYLDGTLTITV</sequence>
<organism evidence="1 2">
    <name type="scientific">Habropoda laboriosa</name>
    <dbReference type="NCBI Taxonomy" id="597456"/>
    <lineage>
        <taxon>Eukaryota</taxon>
        <taxon>Metazoa</taxon>
        <taxon>Ecdysozoa</taxon>
        <taxon>Arthropoda</taxon>
        <taxon>Hexapoda</taxon>
        <taxon>Insecta</taxon>
        <taxon>Pterygota</taxon>
        <taxon>Neoptera</taxon>
        <taxon>Endopterygota</taxon>
        <taxon>Hymenoptera</taxon>
        <taxon>Apocrita</taxon>
        <taxon>Aculeata</taxon>
        <taxon>Apoidea</taxon>
        <taxon>Anthophila</taxon>
        <taxon>Apidae</taxon>
        <taxon>Habropoda</taxon>
    </lineage>
</organism>
<keyword evidence="2" id="KW-1185">Reference proteome</keyword>
<dbReference type="AlphaFoldDB" id="A0A0L7QK45"/>
<name>A0A0L7QK45_9HYME</name>
<dbReference type="EMBL" id="KQ414990">
    <property type="protein sequence ID" value="KOC58969.1"/>
    <property type="molecule type" value="Genomic_DNA"/>
</dbReference>
<proteinExistence type="predicted"/>
<dbReference type="Proteomes" id="UP000053825">
    <property type="component" value="Unassembled WGS sequence"/>
</dbReference>